<evidence type="ECO:0000256" key="18">
    <source>
        <dbReference type="ARBA" id="ARBA00044912"/>
    </source>
</evidence>
<evidence type="ECO:0000256" key="21">
    <source>
        <dbReference type="ARBA" id="ARBA00044985"/>
    </source>
</evidence>
<comment type="catalytic activity">
    <reaction evidence="12">
        <text>L-lysyl-L-alpha-amino acid(out) = L-lysyl-L-alpha-amino acid(in)</text>
        <dbReference type="Rhea" id="RHEA:79387"/>
        <dbReference type="ChEBI" id="CHEBI:229965"/>
    </reaction>
</comment>
<evidence type="ECO:0000256" key="8">
    <source>
        <dbReference type="ARBA" id="ARBA00044876"/>
    </source>
</evidence>
<evidence type="ECO:0000256" key="2">
    <source>
        <dbReference type="ARBA" id="ARBA00008335"/>
    </source>
</evidence>
<evidence type="ECO:0000256" key="19">
    <source>
        <dbReference type="ARBA" id="ARBA00044919"/>
    </source>
</evidence>
<evidence type="ECO:0000256" key="3">
    <source>
        <dbReference type="ARBA" id="ARBA00022448"/>
    </source>
</evidence>
<feature type="transmembrane region" description="Helical" evidence="25">
    <location>
        <begin position="256"/>
        <end position="278"/>
    </location>
</feature>
<evidence type="ECO:0000256" key="11">
    <source>
        <dbReference type="ARBA" id="ARBA00044884"/>
    </source>
</evidence>
<dbReference type="AlphaFoldDB" id="C0QJ81"/>
<evidence type="ECO:0000256" key="22">
    <source>
        <dbReference type="ARBA" id="ARBA00045018"/>
    </source>
</evidence>
<keyword evidence="4 25" id="KW-0812">Transmembrane</keyword>
<feature type="domain" description="Major facilitator superfamily (MFS) profile" evidence="26">
    <location>
        <begin position="19"/>
        <end position="420"/>
    </location>
</feature>
<comment type="catalytic activity">
    <reaction evidence="19">
        <text>L-alanyl-L-lysine(out) = L-alanyl-L-lysine(in)</text>
        <dbReference type="Rhea" id="RHEA:79415"/>
        <dbReference type="ChEBI" id="CHEBI:192470"/>
    </reaction>
</comment>
<dbReference type="RefSeq" id="WP_015904657.1">
    <property type="nucleotide sequence ID" value="NC_012108.1"/>
</dbReference>
<keyword evidence="28" id="KW-1185">Reference proteome</keyword>
<dbReference type="Pfam" id="PF07690">
    <property type="entry name" value="MFS_1"/>
    <property type="match status" value="1"/>
</dbReference>
<comment type="catalytic activity">
    <reaction evidence="15">
        <text>L-arginyl-L-alpha-amino acid(out) = L-arginyl-L-alpha-amino acid(in)</text>
        <dbReference type="Rhea" id="RHEA:79371"/>
        <dbReference type="ChEBI" id="CHEBI:84315"/>
    </reaction>
</comment>
<comment type="catalytic activity">
    <reaction evidence="16">
        <text>L-lysyl-L-lysine(out) = L-lysyl-L-lysine(in)</text>
        <dbReference type="Rhea" id="RHEA:79403"/>
        <dbReference type="ChEBI" id="CHEBI:229956"/>
    </reaction>
</comment>
<keyword evidence="3" id="KW-0813">Transport</keyword>
<feature type="transmembrane region" description="Helical" evidence="25">
    <location>
        <begin position="323"/>
        <end position="343"/>
    </location>
</feature>
<accession>C0QJ81</accession>
<evidence type="ECO:0000313" key="28">
    <source>
        <dbReference type="Proteomes" id="UP000000442"/>
    </source>
</evidence>
<feature type="transmembrane region" description="Helical" evidence="25">
    <location>
        <begin position="355"/>
        <end position="374"/>
    </location>
</feature>
<dbReference type="OrthoDB" id="5315372at2"/>
<dbReference type="InterPro" id="IPR020846">
    <property type="entry name" value="MFS_dom"/>
</dbReference>
<evidence type="ECO:0000256" key="1">
    <source>
        <dbReference type="ARBA" id="ARBA00004155"/>
    </source>
</evidence>
<dbReference type="GO" id="GO:0005765">
    <property type="term" value="C:lysosomal membrane"/>
    <property type="evidence" value="ECO:0007669"/>
    <property type="project" value="UniProtKB-SubCell"/>
</dbReference>
<evidence type="ECO:0000256" key="15">
    <source>
        <dbReference type="ARBA" id="ARBA00044899"/>
    </source>
</evidence>
<evidence type="ECO:0000256" key="23">
    <source>
        <dbReference type="ARBA" id="ARBA00045709"/>
    </source>
</evidence>
<evidence type="ECO:0000313" key="27">
    <source>
        <dbReference type="EMBL" id="ACN15894.1"/>
    </source>
</evidence>
<comment type="catalytic activity">
    <reaction evidence="17">
        <text>L-arginyl-glycine(out) = L-arginyl-glycine(in)</text>
        <dbReference type="Rhea" id="RHEA:79391"/>
        <dbReference type="ChEBI" id="CHEBI:229955"/>
    </reaction>
</comment>
<feature type="transmembrane region" description="Helical" evidence="25">
    <location>
        <begin position="298"/>
        <end position="317"/>
    </location>
</feature>
<dbReference type="InterPro" id="IPR036259">
    <property type="entry name" value="MFS_trans_sf"/>
</dbReference>
<feature type="transmembrane region" description="Helical" evidence="25">
    <location>
        <begin position="140"/>
        <end position="163"/>
    </location>
</feature>
<dbReference type="SUPFAM" id="SSF103473">
    <property type="entry name" value="MFS general substrate transporter"/>
    <property type="match status" value="1"/>
</dbReference>
<evidence type="ECO:0000256" key="20">
    <source>
        <dbReference type="ARBA" id="ARBA00044924"/>
    </source>
</evidence>
<comment type="subcellular location">
    <subcellularLocation>
        <location evidence="1">Lysosome membrane</location>
        <topology evidence="1">Multi-pass membrane protein</topology>
    </subcellularLocation>
</comment>
<evidence type="ECO:0000256" key="10">
    <source>
        <dbReference type="ARBA" id="ARBA00044881"/>
    </source>
</evidence>
<evidence type="ECO:0000259" key="26">
    <source>
        <dbReference type="PROSITE" id="PS50850"/>
    </source>
</evidence>
<feature type="transmembrane region" description="Helical" evidence="25">
    <location>
        <begin position="175"/>
        <end position="193"/>
    </location>
</feature>
<evidence type="ECO:0000256" key="7">
    <source>
        <dbReference type="ARBA" id="ARBA00023228"/>
    </source>
</evidence>
<dbReference type="eggNOG" id="COG2271">
    <property type="taxonomic scope" value="Bacteria"/>
</dbReference>
<evidence type="ECO:0000256" key="6">
    <source>
        <dbReference type="ARBA" id="ARBA00023136"/>
    </source>
</evidence>
<reference evidence="27 28" key="1">
    <citation type="journal article" date="2009" name="Environ. Microbiol.">
        <title>Genome sequence of Desulfobacterium autotrophicum HRM2, a marine sulfate reducer oxidizing organic carbon completely to carbon dioxide.</title>
        <authorList>
            <person name="Strittmatter A.W."/>
            <person name="Liesegang H."/>
            <person name="Rabus R."/>
            <person name="Decker I."/>
            <person name="Amann J."/>
            <person name="Andres S."/>
            <person name="Henne A."/>
            <person name="Fricke W.F."/>
            <person name="Martinez-Arias R."/>
            <person name="Bartels D."/>
            <person name="Goesmann A."/>
            <person name="Krause L."/>
            <person name="Puehler A."/>
            <person name="Klenk H.P."/>
            <person name="Richter M."/>
            <person name="Schuler M."/>
            <person name="Gloeckner F.O."/>
            <person name="Meyerdierks A."/>
            <person name="Gottschalk G."/>
            <person name="Amann R."/>
        </authorList>
    </citation>
    <scope>NUCLEOTIDE SEQUENCE [LARGE SCALE GENOMIC DNA]</scope>
    <source>
        <strain evidence="28">ATCC 43914 / DSM 3382 / HRM2</strain>
    </source>
</reference>
<comment type="catalytic activity">
    <reaction evidence="11">
        <text>L-alpha-aminoacyl-L-histidine(out) = L-alpha-aminoacyl-L-histidine(in)</text>
        <dbReference type="Rhea" id="RHEA:79375"/>
        <dbReference type="ChEBI" id="CHEBI:229967"/>
    </reaction>
</comment>
<evidence type="ECO:0000256" key="24">
    <source>
        <dbReference type="ARBA" id="ARBA00046376"/>
    </source>
</evidence>
<organism evidence="27 28">
    <name type="scientific">Desulforapulum autotrophicum (strain ATCC 43914 / DSM 3382 / VKM B-1955 / HRM2)</name>
    <name type="common">Desulfobacterium autotrophicum</name>
    <dbReference type="NCBI Taxonomy" id="177437"/>
    <lineage>
        <taxon>Bacteria</taxon>
        <taxon>Pseudomonadati</taxon>
        <taxon>Thermodesulfobacteriota</taxon>
        <taxon>Desulfobacteria</taxon>
        <taxon>Desulfobacterales</taxon>
        <taxon>Desulfobacteraceae</taxon>
        <taxon>Desulforapulum</taxon>
    </lineage>
</organism>
<dbReference type="Gene3D" id="1.20.1250.20">
    <property type="entry name" value="MFS general substrate transporter like domains"/>
    <property type="match status" value="2"/>
</dbReference>
<comment type="subunit">
    <text evidence="24">Homodimer. Interacts with lysosomal protein GLMP (via lumenal domain); the interaction starts while both proteins are still in the endoplasmic reticulum and is required for stabilization of MFSD1 in lysosomes but has no direct effect on its targeting to lysosomes or transporter activity.</text>
</comment>
<feature type="transmembrane region" description="Helical" evidence="25">
    <location>
        <begin position="58"/>
        <end position="77"/>
    </location>
</feature>
<evidence type="ECO:0000256" key="12">
    <source>
        <dbReference type="ARBA" id="ARBA00044891"/>
    </source>
</evidence>
<evidence type="ECO:0000256" key="17">
    <source>
        <dbReference type="ARBA" id="ARBA00044903"/>
    </source>
</evidence>
<feature type="transmembrane region" description="Helical" evidence="25">
    <location>
        <begin position="84"/>
        <end position="102"/>
    </location>
</feature>
<evidence type="ECO:0000256" key="16">
    <source>
        <dbReference type="ARBA" id="ARBA00044900"/>
    </source>
</evidence>
<comment type="catalytic activity">
    <reaction evidence="8">
        <text>L-lysyl-L-alanine(out) = L-lysyl-L-alanine(in)</text>
        <dbReference type="Rhea" id="RHEA:79399"/>
        <dbReference type="ChEBI" id="CHEBI:229954"/>
    </reaction>
</comment>
<comment type="catalytic activity">
    <reaction evidence="20">
        <text>L-lysyl-glycine(out) = L-lysyl-glycine(in)</text>
        <dbReference type="Rhea" id="RHEA:79407"/>
        <dbReference type="ChEBI" id="CHEBI:191202"/>
    </reaction>
</comment>
<evidence type="ECO:0000256" key="5">
    <source>
        <dbReference type="ARBA" id="ARBA00022989"/>
    </source>
</evidence>
<proteinExistence type="inferred from homology"/>
<comment type="catalytic activity">
    <reaction evidence="10">
        <text>L-alpha-aminoacyl-L-arginine(out) = L-alpha-aminoacyl-L-arginine(in)</text>
        <dbReference type="Rhea" id="RHEA:79367"/>
        <dbReference type="ChEBI" id="CHEBI:229968"/>
    </reaction>
</comment>
<dbReference type="InterPro" id="IPR011701">
    <property type="entry name" value="MFS"/>
</dbReference>
<gene>
    <name evidence="27" type="ordered locus">HRM2_28050</name>
</gene>
<sequence length="425" mass="45858">MAFQSQPLSSGKPSRRWLILILAGTLFILSQFYRSSVAVIAPNLVADLKLDAWELSTVSASFFYAFALMQIPVGMFLDTIGPRITMTALTLVSVAGAFLFATGDSYHYLALGRAMLGIGMACNFMGTLKLITIWFKPNQFATLSAVIVSAGTVGNIFAATPLVLMVQAMGWRNSFLTISGVSLVMAFSFFILVKDRSSQPTATNDRTTTHPSVRQTLQRGRTLFSRRDFWIISFSTFCRYGIFASVQSLWAGPYLINVAGLSGVATGNIILLMSIGMIIGSPISGHLSDQILNSRKRVIVPGLLGMAGILGILIFLPPNAGKMTLSLLFLGFGLVSSSGQVMYAHIKEQVPLENAGMAMTGINFFTMAGVAVFLQGLGSLMKFLYPGTSLGPGAFRGAFVFCSVCLTLIGMFYTLTSETMDKKKE</sequence>
<dbReference type="STRING" id="177437.HRM2_28050"/>
<dbReference type="KEGG" id="dat:HRM2_28050"/>
<keyword evidence="5 25" id="KW-1133">Transmembrane helix</keyword>
<name>C0QJ81_DESAH</name>
<comment type="similarity">
    <text evidence="2">Belongs to the major facilitator superfamily.</text>
</comment>
<dbReference type="HOGENOM" id="CLU_001265_62_0_7"/>
<feature type="transmembrane region" description="Helical" evidence="25">
    <location>
        <begin position="394"/>
        <end position="415"/>
    </location>
</feature>
<feature type="transmembrane region" description="Helical" evidence="25">
    <location>
        <begin position="229"/>
        <end position="250"/>
    </location>
</feature>
<comment type="function">
    <text evidence="23">Lysosomal dipeptide uniporter that selectively exports lysine, arginine or histidine-containing dipeptides with a net positive charge from the lysosome lumen into the cytosol. Could play a role in a specific type of protein O-glycosylation indirectly regulating macrophages migration and tissue invasion. Also essential for liver homeostasis.</text>
</comment>
<evidence type="ECO:0000256" key="14">
    <source>
        <dbReference type="ARBA" id="ARBA00044898"/>
    </source>
</evidence>
<keyword evidence="6 25" id="KW-0472">Membrane</keyword>
<comment type="catalytic activity">
    <reaction evidence="14">
        <text>L-aspartyl-L-lysine(out) = L-aspartyl-L-lysine(in)</text>
        <dbReference type="Rhea" id="RHEA:79411"/>
        <dbReference type="ChEBI" id="CHEBI:229953"/>
    </reaction>
</comment>
<dbReference type="GO" id="GO:0022857">
    <property type="term" value="F:transmembrane transporter activity"/>
    <property type="evidence" value="ECO:0007669"/>
    <property type="project" value="InterPro"/>
</dbReference>
<evidence type="ECO:0000256" key="9">
    <source>
        <dbReference type="ARBA" id="ARBA00044878"/>
    </source>
</evidence>
<dbReference type="Proteomes" id="UP000000442">
    <property type="component" value="Chromosome"/>
</dbReference>
<evidence type="ECO:0000256" key="13">
    <source>
        <dbReference type="ARBA" id="ARBA00044893"/>
    </source>
</evidence>
<evidence type="ECO:0000256" key="4">
    <source>
        <dbReference type="ARBA" id="ARBA00022692"/>
    </source>
</evidence>
<evidence type="ECO:0000256" key="25">
    <source>
        <dbReference type="SAM" id="Phobius"/>
    </source>
</evidence>
<comment type="catalytic activity">
    <reaction evidence="9">
        <text>L-histidyl-glycine(out) = L-histidyl-glycine(in)</text>
        <dbReference type="Rhea" id="RHEA:79395"/>
        <dbReference type="ChEBI" id="CHEBI:229957"/>
    </reaction>
</comment>
<dbReference type="EMBL" id="CP001087">
    <property type="protein sequence ID" value="ACN15894.1"/>
    <property type="molecule type" value="Genomic_DNA"/>
</dbReference>
<protein>
    <recommendedName>
        <fullName evidence="21">Lysosomal dipeptide transporter MFSD1</fullName>
    </recommendedName>
    <alternativeName>
        <fullName evidence="22">Major facilitator superfamily domain-containing protein 1</fullName>
    </alternativeName>
</protein>
<feature type="transmembrane region" description="Helical" evidence="25">
    <location>
        <begin position="108"/>
        <end position="128"/>
    </location>
</feature>
<keyword evidence="7" id="KW-0458">Lysosome</keyword>
<comment type="catalytic activity">
    <reaction evidence="18">
        <text>L-histidyl-L-alpha-amino acid(out) = L-histidyl-L-alpha-amino acid(in)</text>
        <dbReference type="Rhea" id="RHEA:79379"/>
        <dbReference type="ChEBI" id="CHEBI:229964"/>
    </reaction>
</comment>
<dbReference type="PANTHER" id="PTHR23512">
    <property type="entry name" value="MAJOR FACILITATOR SUPERFAMILY DOMAIN-CONTAINING PROTEIN 1"/>
    <property type="match status" value="1"/>
</dbReference>
<dbReference type="InterPro" id="IPR052187">
    <property type="entry name" value="MFSD1"/>
</dbReference>
<comment type="catalytic activity">
    <reaction evidence="13">
        <text>L-alpha-aminoacyl-L-lysine(out) = L-alpha-aminoacyl-L-lysine(in)</text>
        <dbReference type="Rhea" id="RHEA:79383"/>
        <dbReference type="ChEBI" id="CHEBI:229966"/>
    </reaction>
</comment>
<dbReference type="PANTHER" id="PTHR23512:SF3">
    <property type="entry name" value="MAJOR FACILITATOR SUPERFAMILY DOMAIN-CONTAINING PROTEIN 1"/>
    <property type="match status" value="1"/>
</dbReference>
<dbReference type="PROSITE" id="PS50850">
    <property type="entry name" value="MFS"/>
    <property type="match status" value="1"/>
</dbReference>